<dbReference type="Proteomes" id="UP000241229">
    <property type="component" value="Unassembled WGS sequence"/>
</dbReference>
<evidence type="ECO:0000313" key="2">
    <source>
        <dbReference type="Proteomes" id="UP000241229"/>
    </source>
</evidence>
<accession>A0A2P7SPS9</accession>
<keyword evidence="2" id="KW-1185">Reference proteome</keyword>
<proteinExistence type="predicted"/>
<reference evidence="1 2" key="1">
    <citation type="submission" date="2018-03" db="EMBL/GenBank/DDBJ databases">
        <title>The draft genome of Mesorhizobium sp. 6GN-30.</title>
        <authorList>
            <person name="Liu L."/>
            <person name="Li L."/>
            <person name="Wang T."/>
            <person name="Zhang X."/>
            <person name="Liang L."/>
        </authorList>
    </citation>
    <scope>NUCLEOTIDE SEQUENCE [LARGE SCALE GENOMIC DNA]</scope>
    <source>
        <strain evidence="1 2">6GN30</strain>
    </source>
</reference>
<organism evidence="1 2">
    <name type="scientific">Kumtagia ephedrae</name>
    <dbReference type="NCBI Taxonomy" id="2116701"/>
    <lineage>
        <taxon>Bacteria</taxon>
        <taxon>Pseudomonadati</taxon>
        <taxon>Pseudomonadota</taxon>
        <taxon>Alphaproteobacteria</taxon>
        <taxon>Hyphomicrobiales</taxon>
        <taxon>Phyllobacteriaceae</taxon>
        <taxon>Kumtagia</taxon>
    </lineage>
</organism>
<protein>
    <submittedName>
        <fullName evidence="1">Uncharacterized protein</fullName>
    </submittedName>
</protein>
<sequence>MTVVRRIRGANGKSAGLGMMMPIGDIVAWHYPGGSLNESVVNHANIDAPATVTGAPTVGAHWLGFKSVTDSPKYLNTPHPDGDEFTLIAVARTSNDMSGAEQFPTIVSTLLSSGGITGAHLGWTAHSVDGAGAPKGRIGGRAYFDNSGTPTEVISNLNQEDVSAFRAYAFTAKTGVGTAVYDLLAGTQDIDASALALAPSGRTWRIGSSYNGTQRYGSCDGAAVVIANKAKELADIMKVYQQLKSYFGRRSITI</sequence>
<evidence type="ECO:0000313" key="1">
    <source>
        <dbReference type="EMBL" id="PSJ64514.1"/>
    </source>
</evidence>
<name>A0A2P7SPS9_9HYPH</name>
<gene>
    <name evidence="1" type="ORF">C7I84_06110</name>
</gene>
<dbReference type="RefSeq" id="WP_106771261.1">
    <property type="nucleotide sequence ID" value="NZ_PXYK01000004.1"/>
</dbReference>
<comment type="caution">
    <text evidence="1">The sequence shown here is derived from an EMBL/GenBank/DDBJ whole genome shotgun (WGS) entry which is preliminary data.</text>
</comment>
<dbReference type="EMBL" id="PXYK01000004">
    <property type="protein sequence ID" value="PSJ64514.1"/>
    <property type="molecule type" value="Genomic_DNA"/>
</dbReference>
<dbReference type="AlphaFoldDB" id="A0A2P7SPS9"/>